<gene>
    <name evidence="2" type="ORF">UR23_C0059G0007</name>
</gene>
<keyword evidence="1" id="KW-1133">Transmembrane helix</keyword>
<keyword evidence="1" id="KW-0812">Transmembrane</keyword>
<feature type="transmembrane region" description="Helical" evidence="1">
    <location>
        <begin position="12"/>
        <end position="33"/>
    </location>
</feature>
<comment type="caution">
    <text evidence="2">The sequence shown here is derived from an EMBL/GenBank/DDBJ whole genome shotgun (WGS) entry which is preliminary data.</text>
</comment>
<organism evidence="2 3">
    <name type="scientific">Candidatus Roizmanbacteria bacterium GW2011_GWA2_32_13</name>
    <dbReference type="NCBI Taxonomy" id="1618475"/>
    <lineage>
        <taxon>Bacteria</taxon>
        <taxon>Candidatus Roizmaniibacteriota</taxon>
    </lineage>
</organism>
<sequence length="105" mass="11863">MLGLIVRFGTKVAAFAWGLINLFQPFMAVIYPVTILPQPFRSVAYLLAPTYTFEAMRKSLAGQTAVVDIITAFMFNVIFFTMAVVFFRYMFNKSKEIGAFARLEG</sequence>
<dbReference type="Proteomes" id="UP000034349">
    <property type="component" value="Unassembled WGS sequence"/>
</dbReference>
<protein>
    <submittedName>
        <fullName evidence="2">ABC-type multidrug transport system, permease component</fullName>
    </submittedName>
</protein>
<evidence type="ECO:0000313" key="3">
    <source>
        <dbReference type="Proteomes" id="UP000034349"/>
    </source>
</evidence>
<dbReference type="EMBL" id="LBOK01000059">
    <property type="protein sequence ID" value="KKP32495.1"/>
    <property type="molecule type" value="Genomic_DNA"/>
</dbReference>
<proteinExistence type="predicted"/>
<keyword evidence="1" id="KW-0472">Membrane</keyword>
<dbReference type="AlphaFoldDB" id="A0A0G0B103"/>
<feature type="transmembrane region" description="Helical" evidence="1">
    <location>
        <begin position="65"/>
        <end position="87"/>
    </location>
</feature>
<name>A0A0G0B103_9BACT</name>
<reference evidence="2 3" key="1">
    <citation type="journal article" date="2015" name="Nature">
        <title>rRNA introns, odd ribosomes, and small enigmatic genomes across a large radiation of phyla.</title>
        <authorList>
            <person name="Brown C.T."/>
            <person name="Hug L.A."/>
            <person name="Thomas B.C."/>
            <person name="Sharon I."/>
            <person name="Castelle C.J."/>
            <person name="Singh A."/>
            <person name="Wilkins M.J."/>
            <person name="Williams K.H."/>
            <person name="Banfield J.F."/>
        </authorList>
    </citation>
    <scope>NUCLEOTIDE SEQUENCE [LARGE SCALE GENOMIC DNA]</scope>
</reference>
<evidence type="ECO:0000313" key="2">
    <source>
        <dbReference type="EMBL" id="KKP32495.1"/>
    </source>
</evidence>
<accession>A0A0G0B103</accession>
<evidence type="ECO:0000256" key="1">
    <source>
        <dbReference type="SAM" id="Phobius"/>
    </source>
</evidence>